<dbReference type="STRING" id="568872.GA0070624_1026"/>
<accession>A0A1C6RH97</accession>
<feature type="transmembrane region" description="Helical" evidence="1">
    <location>
        <begin position="124"/>
        <end position="147"/>
    </location>
</feature>
<protein>
    <submittedName>
        <fullName evidence="2">Uncharacterized protein</fullName>
    </submittedName>
</protein>
<evidence type="ECO:0000313" key="3">
    <source>
        <dbReference type="Proteomes" id="UP000199413"/>
    </source>
</evidence>
<evidence type="ECO:0000256" key="1">
    <source>
        <dbReference type="SAM" id="Phobius"/>
    </source>
</evidence>
<feature type="transmembrane region" description="Helical" evidence="1">
    <location>
        <begin position="303"/>
        <end position="319"/>
    </location>
</feature>
<keyword evidence="3" id="KW-1185">Reference proteome</keyword>
<name>A0A1C6RH97_9ACTN</name>
<keyword evidence="1" id="KW-0812">Transmembrane</keyword>
<feature type="transmembrane region" description="Helical" evidence="1">
    <location>
        <begin position="67"/>
        <end position="88"/>
    </location>
</feature>
<dbReference type="EMBL" id="FMHV01000002">
    <property type="protein sequence ID" value="SCL16473.1"/>
    <property type="molecule type" value="Genomic_DNA"/>
</dbReference>
<keyword evidence="1" id="KW-0472">Membrane</keyword>
<feature type="transmembrane region" description="Helical" evidence="1">
    <location>
        <begin position="94"/>
        <end position="112"/>
    </location>
</feature>
<feature type="transmembrane region" description="Helical" evidence="1">
    <location>
        <begin position="36"/>
        <end position="55"/>
    </location>
</feature>
<keyword evidence="1" id="KW-1133">Transmembrane helix</keyword>
<dbReference type="AlphaFoldDB" id="A0A1C6RH97"/>
<gene>
    <name evidence="2" type="ORF">GA0070624_1026</name>
</gene>
<feature type="transmembrane region" description="Helical" evidence="1">
    <location>
        <begin position="269"/>
        <end position="291"/>
    </location>
</feature>
<reference evidence="3" key="1">
    <citation type="submission" date="2016-06" db="EMBL/GenBank/DDBJ databases">
        <authorList>
            <person name="Varghese N."/>
            <person name="Submissions Spin"/>
        </authorList>
    </citation>
    <scope>NUCLEOTIDE SEQUENCE [LARGE SCALE GENOMIC DNA]</scope>
    <source>
        <strain evidence="3">DSM 45431</strain>
    </source>
</reference>
<proteinExistence type="predicted"/>
<dbReference type="Proteomes" id="UP000199413">
    <property type="component" value="Unassembled WGS sequence"/>
</dbReference>
<evidence type="ECO:0000313" key="2">
    <source>
        <dbReference type="EMBL" id="SCL16473.1"/>
    </source>
</evidence>
<organism evidence="2 3">
    <name type="scientific">Micromonospora rhizosphaerae</name>
    <dbReference type="NCBI Taxonomy" id="568872"/>
    <lineage>
        <taxon>Bacteria</taxon>
        <taxon>Bacillati</taxon>
        <taxon>Actinomycetota</taxon>
        <taxon>Actinomycetes</taxon>
        <taxon>Micromonosporales</taxon>
        <taxon>Micromonosporaceae</taxon>
        <taxon>Micromonospora</taxon>
    </lineage>
</organism>
<sequence>MLEYARAEWRRTSVGVMPARPSRRSIPPRVLEAPSYLQAFVLSGVVTVLVTRAFLQAAGYPRLGGGGLHIAHVLWGGLLMTAGLGAALVFLGSAARILGAILGGMGFGLFIDEVGKFVTAGTDYFYAPAASIIYGAFALLVVITQAIRGRTRLSGPERTANALYTVVGGLGTGLTARRRAAVMRLVRGCGPDVEEAVAKLLDAVPRREPPAPRFWQPWLVRARRAAVWVTTHRWVVSLVVLYVVGEPFVVVLRVVQEAITGQLPDQREWGAVLGVSVSALITAVLSIRGALLLPRDRVRAFRLFKLALLVDLLFGQIFSFTVNQFGAVFALGVDLFLLAVVTAEYRRLCRQEPPAVG</sequence>